<evidence type="ECO:0000256" key="1">
    <source>
        <dbReference type="SAM" id="MobiDB-lite"/>
    </source>
</evidence>
<protein>
    <submittedName>
        <fullName evidence="2">Uncharacterized protein</fullName>
    </submittedName>
</protein>
<gene>
    <name evidence="2" type="ORF">PCOR1329_LOCUS27998</name>
</gene>
<proteinExistence type="predicted"/>
<evidence type="ECO:0000313" key="2">
    <source>
        <dbReference type="EMBL" id="CAK0828902.1"/>
    </source>
</evidence>
<reference evidence="2" key="1">
    <citation type="submission" date="2023-10" db="EMBL/GenBank/DDBJ databases">
        <authorList>
            <person name="Chen Y."/>
            <person name="Shah S."/>
            <person name="Dougan E. K."/>
            <person name="Thang M."/>
            <person name="Chan C."/>
        </authorList>
    </citation>
    <scope>NUCLEOTIDE SEQUENCE [LARGE SCALE GENOMIC DNA]</scope>
</reference>
<comment type="caution">
    <text evidence="2">The sequence shown here is derived from an EMBL/GenBank/DDBJ whole genome shotgun (WGS) entry which is preliminary data.</text>
</comment>
<keyword evidence="3" id="KW-1185">Reference proteome</keyword>
<organism evidence="2 3">
    <name type="scientific">Prorocentrum cordatum</name>
    <dbReference type="NCBI Taxonomy" id="2364126"/>
    <lineage>
        <taxon>Eukaryota</taxon>
        <taxon>Sar</taxon>
        <taxon>Alveolata</taxon>
        <taxon>Dinophyceae</taxon>
        <taxon>Prorocentrales</taxon>
        <taxon>Prorocentraceae</taxon>
        <taxon>Prorocentrum</taxon>
    </lineage>
</organism>
<accession>A0ABN9SCJ6</accession>
<feature type="non-terminal residue" evidence="2">
    <location>
        <position position="1"/>
    </location>
</feature>
<feature type="compositionally biased region" description="Polar residues" evidence="1">
    <location>
        <begin position="55"/>
        <end position="69"/>
    </location>
</feature>
<dbReference type="Proteomes" id="UP001189429">
    <property type="component" value="Unassembled WGS sequence"/>
</dbReference>
<name>A0ABN9SCJ6_9DINO</name>
<evidence type="ECO:0000313" key="3">
    <source>
        <dbReference type="Proteomes" id="UP001189429"/>
    </source>
</evidence>
<feature type="region of interest" description="Disordered" evidence="1">
    <location>
        <begin position="1"/>
        <end position="171"/>
    </location>
</feature>
<sequence>GGGARGRAARGLRPRGGADKAVTVEYAPSAPSVGLLGSRVSSEPWSPEDGEASEQSDSPRQAAGSSNGNARLRERTPPRAPHYDQPQAAGAAPAARAPAARGAARQARGAAAAPAAAPGGRAPRRAARRPLPGAAVAEAARSGASPTAWRGEAPPSATSTCRTCESTKLSL</sequence>
<feature type="compositionally biased region" description="Low complexity" evidence="1">
    <location>
        <begin position="85"/>
        <end position="121"/>
    </location>
</feature>
<feature type="compositionally biased region" description="Polar residues" evidence="1">
    <location>
        <begin position="156"/>
        <end position="171"/>
    </location>
</feature>
<feature type="compositionally biased region" description="Low complexity" evidence="1">
    <location>
        <begin position="129"/>
        <end position="145"/>
    </location>
</feature>
<dbReference type="EMBL" id="CAUYUJ010010239">
    <property type="protein sequence ID" value="CAK0828902.1"/>
    <property type="molecule type" value="Genomic_DNA"/>
</dbReference>